<gene>
    <name evidence="2" type="ORF">B5V02_02800</name>
</gene>
<dbReference type="AlphaFoldDB" id="A0A2W7C798"/>
<dbReference type="Gene3D" id="3.40.190.10">
    <property type="entry name" value="Periplasmic binding protein-like II"/>
    <property type="match status" value="2"/>
</dbReference>
<dbReference type="Pfam" id="PF09084">
    <property type="entry name" value="NMT1"/>
    <property type="match status" value="1"/>
</dbReference>
<dbReference type="PANTHER" id="PTHR30024">
    <property type="entry name" value="ALIPHATIC SULFONATES-BINDING PROTEIN-RELATED"/>
    <property type="match status" value="1"/>
</dbReference>
<dbReference type="Proteomes" id="UP000248616">
    <property type="component" value="Unassembled WGS sequence"/>
</dbReference>
<organism evidence="2 3">
    <name type="scientific">Mesorhizobium kowhaii</name>
    <dbReference type="NCBI Taxonomy" id="1300272"/>
    <lineage>
        <taxon>Bacteria</taxon>
        <taxon>Pseudomonadati</taxon>
        <taxon>Pseudomonadota</taxon>
        <taxon>Alphaproteobacteria</taxon>
        <taxon>Hyphomicrobiales</taxon>
        <taxon>Phyllobacteriaceae</taxon>
        <taxon>Mesorhizobium</taxon>
    </lineage>
</organism>
<dbReference type="EMBL" id="MZXV01000013">
    <property type="protein sequence ID" value="PZV38985.1"/>
    <property type="molecule type" value="Genomic_DNA"/>
</dbReference>
<dbReference type="SUPFAM" id="SSF53850">
    <property type="entry name" value="Periplasmic binding protein-like II"/>
    <property type="match status" value="1"/>
</dbReference>
<dbReference type="InterPro" id="IPR006311">
    <property type="entry name" value="TAT_signal"/>
</dbReference>
<evidence type="ECO:0000259" key="1">
    <source>
        <dbReference type="Pfam" id="PF09084"/>
    </source>
</evidence>
<dbReference type="PROSITE" id="PS51318">
    <property type="entry name" value="TAT"/>
    <property type="match status" value="1"/>
</dbReference>
<sequence>MPIIQNRRGFMAGLAAGTVGIVATPRLAFAEPEPETTSVRLGRWVGGAYCWESLYLAGELLRAGGMTDVQYVQGNQKYFDSSEWIAAGETDFDFNMPPMHIRSVEAGVPVKILAGVHSGCWELRANDRVNSIADLKGKRVGVWAMNDHPQVFLQLLINYVGLDPNHDVEWVVGVQENRSLMQNFIDGKVDAFLLDTSQYSEVRNKKVGHTVFSNLIDRPWSQYFCCMLAGRTDYVDKYPVATKRVLRAILQAVEFCVSNPKSAARAVVDRGFLPSYDVALTTLQNTGHDRWREYDAEDSVRFYALRLLETGMIKSSPQEIIVKGTDFHFFEEIKRELKT</sequence>
<comment type="caution">
    <text evidence="2">The sequence shown here is derived from an EMBL/GenBank/DDBJ whole genome shotgun (WGS) entry which is preliminary data.</text>
</comment>
<dbReference type="InterPro" id="IPR015168">
    <property type="entry name" value="SsuA/THI5"/>
</dbReference>
<protein>
    <recommendedName>
        <fullName evidence="1">SsuA/THI5-like domain-containing protein</fullName>
    </recommendedName>
</protein>
<proteinExistence type="predicted"/>
<accession>A0A2W7C798</accession>
<keyword evidence="3" id="KW-1185">Reference proteome</keyword>
<evidence type="ECO:0000313" key="3">
    <source>
        <dbReference type="Proteomes" id="UP000248616"/>
    </source>
</evidence>
<evidence type="ECO:0000313" key="2">
    <source>
        <dbReference type="EMBL" id="PZV38985.1"/>
    </source>
</evidence>
<dbReference type="RefSeq" id="WP_111542740.1">
    <property type="nucleotide sequence ID" value="NZ_MZXV01000013.1"/>
</dbReference>
<name>A0A2W7C798_9HYPH</name>
<feature type="domain" description="SsuA/THI5-like" evidence="1">
    <location>
        <begin position="68"/>
        <end position="263"/>
    </location>
</feature>
<dbReference type="OrthoDB" id="9815602at2"/>
<reference evidence="3" key="1">
    <citation type="submission" date="2017-03" db="EMBL/GenBank/DDBJ databases">
        <authorList>
            <person name="Safronova V.I."/>
            <person name="Sazanova A.L."/>
            <person name="Chirak E.R."/>
        </authorList>
    </citation>
    <scope>NUCLEOTIDE SEQUENCE [LARGE SCALE GENOMIC DNA]</scope>
    <source>
        <strain evidence="3">Ach-343</strain>
    </source>
</reference>